<feature type="transmembrane region" description="Helical" evidence="6">
    <location>
        <begin position="141"/>
        <end position="161"/>
    </location>
</feature>
<dbReference type="AlphaFoldDB" id="A0A366MU52"/>
<keyword evidence="3 6" id="KW-0812">Transmembrane</keyword>
<evidence type="ECO:0000256" key="4">
    <source>
        <dbReference type="ARBA" id="ARBA00022989"/>
    </source>
</evidence>
<dbReference type="OrthoDB" id="9813426at2"/>
<evidence type="ECO:0000313" key="8">
    <source>
        <dbReference type="EMBL" id="RBQ28922.1"/>
    </source>
</evidence>
<dbReference type="GO" id="GO:0005886">
    <property type="term" value="C:plasma membrane"/>
    <property type="evidence" value="ECO:0007669"/>
    <property type="project" value="UniProtKB-SubCell"/>
</dbReference>
<gene>
    <name evidence="8" type="ORF">CRU91_07030</name>
</gene>
<dbReference type="InterPro" id="IPR032816">
    <property type="entry name" value="VTT_dom"/>
</dbReference>
<evidence type="ECO:0000256" key="5">
    <source>
        <dbReference type="ARBA" id="ARBA00023136"/>
    </source>
</evidence>
<dbReference type="RefSeq" id="WP_113894514.1">
    <property type="nucleotide sequence ID" value="NZ_JANJGA010000010.1"/>
</dbReference>
<evidence type="ECO:0000256" key="3">
    <source>
        <dbReference type="ARBA" id="ARBA00022692"/>
    </source>
</evidence>
<dbReference type="EMBL" id="PDKB01000010">
    <property type="protein sequence ID" value="RBQ28922.1"/>
    <property type="molecule type" value="Genomic_DNA"/>
</dbReference>
<evidence type="ECO:0000256" key="6">
    <source>
        <dbReference type="SAM" id="Phobius"/>
    </source>
</evidence>
<evidence type="ECO:0000256" key="1">
    <source>
        <dbReference type="ARBA" id="ARBA00004651"/>
    </source>
</evidence>
<feature type="transmembrane region" description="Helical" evidence="6">
    <location>
        <begin position="12"/>
        <end position="33"/>
    </location>
</feature>
<name>A0A366MU52_9BACT</name>
<keyword evidence="4 6" id="KW-1133">Transmembrane helix</keyword>
<accession>A0A366MU52</accession>
<dbReference type="PANTHER" id="PTHR42709">
    <property type="entry name" value="ALKALINE PHOSPHATASE LIKE PROTEIN"/>
    <property type="match status" value="1"/>
</dbReference>
<feature type="transmembrane region" description="Helical" evidence="6">
    <location>
        <begin position="53"/>
        <end position="77"/>
    </location>
</feature>
<feature type="transmembrane region" description="Helical" evidence="6">
    <location>
        <begin position="173"/>
        <end position="193"/>
    </location>
</feature>
<dbReference type="Pfam" id="PF09335">
    <property type="entry name" value="VTT_dom"/>
    <property type="match status" value="1"/>
</dbReference>
<keyword evidence="9" id="KW-1185">Reference proteome</keyword>
<reference evidence="8 9" key="1">
    <citation type="submission" date="2017-10" db="EMBL/GenBank/DDBJ databases">
        <title>Genomics of the genus Arcobacter.</title>
        <authorList>
            <person name="Perez-Cataluna A."/>
            <person name="Figueras M.J."/>
        </authorList>
    </citation>
    <scope>NUCLEOTIDE SEQUENCE [LARGE SCALE GENOMIC DNA]</scope>
    <source>
        <strain evidence="8 9">CECT 9230</strain>
    </source>
</reference>
<dbReference type="PANTHER" id="PTHR42709:SF6">
    <property type="entry name" value="UNDECAPRENYL PHOSPHATE TRANSPORTER A"/>
    <property type="match status" value="1"/>
</dbReference>
<evidence type="ECO:0000256" key="2">
    <source>
        <dbReference type="ARBA" id="ARBA00022475"/>
    </source>
</evidence>
<dbReference type="Proteomes" id="UP000252669">
    <property type="component" value="Unassembled WGS sequence"/>
</dbReference>
<proteinExistence type="predicted"/>
<evidence type="ECO:0000313" key="9">
    <source>
        <dbReference type="Proteomes" id="UP000252669"/>
    </source>
</evidence>
<keyword evidence="5 6" id="KW-0472">Membrane</keyword>
<evidence type="ECO:0000259" key="7">
    <source>
        <dbReference type="Pfam" id="PF09335"/>
    </source>
</evidence>
<sequence length="203" mass="23078">MLSEIISFIVQTVGSLGYIGIFIMMFIESSFIIPFPSEVVMIPAGYLAYKGEMSMLLVVLSGILGSLAGALFNYYLAIKLGRKLLVKYGNYVFIKEETLEKIEQFFKEHGHISTFFGRLIPVVRQYISLPAGLAQMNLAKFTFYTTLGAGLWMIVLAYLGYFLGDNEELLKEYLHLIIIVILVSIVIFSYIYYKITKKRKKSL</sequence>
<feature type="domain" description="VTT" evidence="7">
    <location>
        <begin position="35"/>
        <end position="161"/>
    </location>
</feature>
<protein>
    <submittedName>
        <fullName evidence="8">DedA family protein</fullName>
    </submittedName>
</protein>
<comment type="caution">
    <text evidence="8">The sequence shown here is derived from an EMBL/GenBank/DDBJ whole genome shotgun (WGS) entry which is preliminary data.</text>
</comment>
<keyword evidence="2" id="KW-1003">Cell membrane</keyword>
<organism evidence="8 9">
    <name type="scientific">Aliarcobacter vitoriensis</name>
    <dbReference type="NCBI Taxonomy" id="2011099"/>
    <lineage>
        <taxon>Bacteria</taxon>
        <taxon>Pseudomonadati</taxon>
        <taxon>Campylobacterota</taxon>
        <taxon>Epsilonproteobacteria</taxon>
        <taxon>Campylobacterales</taxon>
        <taxon>Arcobacteraceae</taxon>
        <taxon>Aliarcobacter</taxon>
    </lineage>
</organism>
<dbReference type="InterPro" id="IPR051311">
    <property type="entry name" value="DedA_domain"/>
</dbReference>
<comment type="subcellular location">
    <subcellularLocation>
        <location evidence="1">Cell membrane</location>
        <topology evidence="1">Multi-pass membrane protein</topology>
    </subcellularLocation>
</comment>